<dbReference type="PANTHER" id="PTHR23514:SF3">
    <property type="entry name" value="BYPASS OF STOP CODON PROTEIN 6"/>
    <property type="match status" value="1"/>
</dbReference>
<feature type="transmembrane region" description="Helical" evidence="7">
    <location>
        <begin position="339"/>
        <end position="361"/>
    </location>
</feature>
<keyword evidence="4 7" id="KW-0812">Transmembrane</keyword>
<dbReference type="Proteomes" id="UP001168579">
    <property type="component" value="Unassembled WGS sequence"/>
</dbReference>
<dbReference type="PROSITE" id="PS50850">
    <property type="entry name" value="MFS"/>
    <property type="match status" value="1"/>
</dbReference>
<evidence type="ECO:0000256" key="7">
    <source>
        <dbReference type="SAM" id="Phobius"/>
    </source>
</evidence>
<name>A0ABT8RMR4_9FLAO</name>
<comment type="subcellular location">
    <subcellularLocation>
        <location evidence="1">Endomembrane system</location>
        <topology evidence="1">Multi-pass membrane protein</topology>
    </subcellularLocation>
</comment>
<evidence type="ECO:0000256" key="3">
    <source>
        <dbReference type="ARBA" id="ARBA00022448"/>
    </source>
</evidence>
<feature type="transmembrane region" description="Helical" evidence="7">
    <location>
        <begin position="468"/>
        <end position="490"/>
    </location>
</feature>
<dbReference type="InterPro" id="IPR011701">
    <property type="entry name" value="MFS"/>
</dbReference>
<evidence type="ECO:0000256" key="2">
    <source>
        <dbReference type="ARBA" id="ARBA00008335"/>
    </source>
</evidence>
<dbReference type="RefSeq" id="WP_304435292.1">
    <property type="nucleotide sequence ID" value="NZ_JAUKUC010000001.1"/>
</dbReference>
<protein>
    <submittedName>
        <fullName evidence="9">MFS transporter</fullName>
    </submittedName>
</protein>
<comment type="caution">
    <text evidence="9">The sequence shown here is derived from an EMBL/GenBank/DDBJ whole genome shotgun (WGS) entry which is preliminary data.</text>
</comment>
<keyword evidence="6 7" id="KW-0472">Membrane</keyword>
<feature type="transmembrane region" description="Helical" evidence="7">
    <location>
        <begin position="254"/>
        <end position="272"/>
    </location>
</feature>
<feature type="transmembrane region" description="Helical" evidence="7">
    <location>
        <begin position="77"/>
        <end position="100"/>
    </location>
</feature>
<sequence length="501" mass="54758">MGEKSIHKRRLLFASFFTIVAGGVGFAVRGSILVDWGNQFGFTMTELGSITGGGFAGFGVIIILFSLIVDKVGYKPLLILAFFVHFLSLVVTVATVYVFNSMGREAAYWCLFSGTFLFAVGNGICESVVNPLVATLYPKEKTHYLNILHAGWPGGMILGGLLSIAFHGILSWEVLMSFFLIPVLIYGFIIFKEKLPLSEAKEAGIPYKEMFRQFGSPLLLVLMLLMVLIGYVELGTDSWIQNITGNILENPTKGVLLFIYTSALMFVLRFFAGPIVHKISPLGLLLVCSILGAIGLYILGNSTTGLIMVFAVTIYGIAKTFFWPTMLGVVGERFPKGGAVVMGFVGGVGMLSAGLLGGPGIGYKQDYFASNHIKNEAPKAYDRYKADDNNSFLFFPPIKGLNGSKVAIVKDNGTQLDGDIERWESTGKTLNENENLSALQLWWNNAEQYALEDKEPVEQAGFYGAGRALVVTALIPVIMAIGYFILILYFKSRGGYKQIEI</sequence>
<keyword evidence="5 7" id="KW-1133">Transmembrane helix</keyword>
<gene>
    <name evidence="9" type="ORF">Q2T41_05820</name>
</gene>
<dbReference type="InterPro" id="IPR051788">
    <property type="entry name" value="MFS_Transporter"/>
</dbReference>
<evidence type="ECO:0000256" key="6">
    <source>
        <dbReference type="ARBA" id="ARBA00023136"/>
    </source>
</evidence>
<dbReference type="SUPFAM" id="SSF103473">
    <property type="entry name" value="MFS general substrate transporter"/>
    <property type="match status" value="1"/>
</dbReference>
<feature type="transmembrane region" description="Helical" evidence="7">
    <location>
        <begin position="175"/>
        <end position="193"/>
    </location>
</feature>
<evidence type="ECO:0000313" key="9">
    <source>
        <dbReference type="EMBL" id="MDO1512169.1"/>
    </source>
</evidence>
<feature type="transmembrane region" description="Helical" evidence="7">
    <location>
        <begin position="214"/>
        <end position="234"/>
    </location>
</feature>
<proteinExistence type="inferred from homology"/>
<dbReference type="Gene3D" id="1.20.1250.20">
    <property type="entry name" value="MFS general substrate transporter like domains"/>
    <property type="match status" value="1"/>
</dbReference>
<feature type="transmembrane region" description="Helical" evidence="7">
    <location>
        <begin position="12"/>
        <end position="32"/>
    </location>
</feature>
<organism evidence="9 10">
    <name type="scientific">Maribacter confluentis</name>
    <dbReference type="NCBI Taxonomy" id="1656093"/>
    <lineage>
        <taxon>Bacteria</taxon>
        <taxon>Pseudomonadati</taxon>
        <taxon>Bacteroidota</taxon>
        <taxon>Flavobacteriia</taxon>
        <taxon>Flavobacteriales</taxon>
        <taxon>Flavobacteriaceae</taxon>
        <taxon>Maribacter</taxon>
    </lineage>
</organism>
<evidence type="ECO:0000259" key="8">
    <source>
        <dbReference type="PROSITE" id="PS50850"/>
    </source>
</evidence>
<feature type="transmembrane region" description="Helical" evidence="7">
    <location>
        <begin position="305"/>
        <end position="327"/>
    </location>
</feature>
<dbReference type="PANTHER" id="PTHR23514">
    <property type="entry name" value="BYPASS OF STOP CODON PROTEIN 6"/>
    <property type="match status" value="1"/>
</dbReference>
<keyword evidence="10" id="KW-1185">Reference proteome</keyword>
<reference evidence="9" key="2">
    <citation type="submission" date="2023-06" db="EMBL/GenBank/DDBJ databases">
        <authorList>
            <person name="Lucena T."/>
            <person name="Sun Q."/>
        </authorList>
    </citation>
    <scope>NUCLEOTIDE SEQUENCE</scope>
    <source>
        <strain evidence="9">CECT 8869</strain>
    </source>
</reference>
<dbReference type="InterPro" id="IPR020846">
    <property type="entry name" value="MFS_dom"/>
</dbReference>
<keyword evidence="3" id="KW-0813">Transport</keyword>
<evidence type="ECO:0000313" key="10">
    <source>
        <dbReference type="Proteomes" id="UP001168579"/>
    </source>
</evidence>
<feature type="transmembrane region" description="Helical" evidence="7">
    <location>
        <begin position="279"/>
        <end position="299"/>
    </location>
</feature>
<dbReference type="InterPro" id="IPR036259">
    <property type="entry name" value="MFS_trans_sf"/>
</dbReference>
<feature type="domain" description="Major facilitator superfamily (MFS) profile" evidence="8">
    <location>
        <begin position="11"/>
        <end position="414"/>
    </location>
</feature>
<evidence type="ECO:0000256" key="4">
    <source>
        <dbReference type="ARBA" id="ARBA00022692"/>
    </source>
</evidence>
<dbReference type="EMBL" id="JAUKUC010000001">
    <property type="protein sequence ID" value="MDO1512169.1"/>
    <property type="molecule type" value="Genomic_DNA"/>
</dbReference>
<dbReference type="Pfam" id="PF07690">
    <property type="entry name" value="MFS_1"/>
    <property type="match status" value="1"/>
</dbReference>
<evidence type="ECO:0000256" key="5">
    <source>
        <dbReference type="ARBA" id="ARBA00022989"/>
    </source>
</evidence>
<feature type="transmembrane region" description="Helical" evidence="7">
    <location>
        <begin position="106"/>
        <end position="129"/>
    </location>
</feature>
<comment type="similarity">
    <text evidence="2">Belongs to the major facilitator superfamily.</text>
</comment>
<feature type="transmembrane region" description="Helical" evidence="7">
    <location>
        <begin position="52"/>
        <end position="70"/>
    </location>
</feature>
<feature type="transmembrane region" description="Helical" evidence="7">
    <location>
        <begin position="150"/>
        <end position="169"/>
    </location>
</feature>
<reference evidence="9" key="1">
    <citation type="journal article" date="2014" name="Int. J. Syst. Evol. Microbiol.">
        <title>Complete genome of a new Firmicutes species belonging to the dominant human colonic microbiota ('Ruminococcus bicirculans') reveals two chromosomes and a selective capacity to utilize plant glucans.</title>
        <authorList>
            <consortium name="NISC Comparative Sequencing Program"/>
            <person name="Wegmann U."/>
            <person name="Louis P."/>
            <person name="Goesmann A."/>
            <person name="Henrissat B."/>
            <person name="Duncan S.H."/>
            <person name="Flint H.J."/>
        </authorList>
    </citation>
    <scope>NUCLEOTIDE SEQUENCE</scope>
    <source>
        <strain evidence="9">CECT 8869</strain>
    </source>
</reference>
<evidence type="ECO:0000256" key="1">
    <source>
        <dbReference type="ARBA" id="ARBA00004127"/>
    </source>
</evidence>
<accession>A0ABT8RMR4</accession>